<comment type="caution">
    <text evidence="5">The sequence shown here is derived from an EMBL/GenBank/DDBJ whole genome shotgun (WGS) entry which is preliminary data.</text>
</comment>
<dbReference type="InterPro" id="IPR004090">
    <property type="entry name" value="Chemotax_Me-accpt_rcpt"/>
</dbReference>
<proteinExistence type="inferred from homology"/>
<organism evidence="5 6">
    <name type="scientific">Clostridium malenominatum</name>
    <dbReference type="NCBI Taxonomy" id="1539"/>
    <lineage>
        <taxon>Bacteria</taxon>
        <taxon>Bacillati</taxon>
        <taxon>Bacillota</taxon>
        <taxon>Clostridia</taxon>
        <taxon>Eubacteriales</taxon>
        <taxon>Clostridiaceae</taxon>
        <taxon>Clostridium</taxon>
    </lineage>
</organism>
<evidence type="ECO:0000256" key="2">
    <source>
        <dbReference type="ARBA" id="ARBA00029447"/>
    </source>
</evidence>
<protein>
    <recommendedName>
        <fullName evidence="4">Methyl-accepting transducer domain-containing protein</fullName>
    </recommendedName>
</protein>
<dbReference type="SUPFAM" id="SSF58104">
    <property type="entry name" value="Methyl-accepting chemotaxis protein (MCP) signaling domain"/>
    <property type="match status" value="1"/>
</dbReference>
<sequence>MFFKRSDGDKNVKEQKEDSAIICKENIRVAITNVINGRSTHISEEDIGCKELASLWNEMIDYVCMEKKKSVLQVNELLRFITEMEFIKEMINGVRVQSDTFHNITASSEEMATAIDDVSNFIQSVADTTNITENLAVDGGQHVNKAFSFVNESFKDIDGINKQMKGVMEKTEKINEIIDIVKGIADQTNLLALNAAIEAARAGEHGKGFAVVADEVRKLAEHTKKSVSEIQLNIGELKSDIGNSVVRVDEITDKLDSGKSLVNDSLNSINTIITKVKEVNDSVTQISVNIEEQTAITTEITRDIYNLNELTDNLLNECDRTGKAIFDVSNMVNKIRLNMISSELCLEDKELLDICISDHLIWKWRVYNMILGYDKIDINNIGTHKECRLGKWYYGDHSNKFKNHNAFNDLESYHIRLHELAKEATISYNKKDIENAEKALKEMDICSKKVIEDLEQLKNS</sequence>
<dbReference type="Gene3D" id="1.10.287.950">
    <property type="entry name" value="Methyl-accepting chemotaxis protein"/>
    <property type="match status" value="1"/>
</dbReference>
<dbReference type="PROSITE" id="PS50111">
    <property type="entry name" value="CHEMOTAXIS_TRANSDUC_2"/>
    <property type="match status" value="1"/>
</dbReference>
<evidence type="ECO:0000256" key="3">
    <source>
        <dbReference type="PROSITE-ProRule" id="PRU00284"/>
    </source>
</evidence>
<dbReference type="RefSeq" id="WP_343771311.1">
    <property type="nucleotide sequence ID" value="NZ_BAAACF010000012.1"/>
</dbReference>
<dbReference type="InterPro" id="IPR004089">
    <property type="entry name" value="MCPsignal_dom"/>
</dbReference>
<gene>
    <name evidence="5" type="ORF">GCM10008905_31900</name>
</gene>
<keyword evidence="1 3" id="KW-0807">Transducer</keyword>
<dbReference type="PRINTS" id="PR00260">
    <property type="entry name" value="CHEMTRNSDUCR"/>
</dbReference>
<dbReference type="Pfam" id="PF13682">
    <property type="entry name" value="CZB"/>
    <property type="match status" value="1"/>
</dbReference>
<feature type="domain" description="Methyl-accepting transducer" evidence="4">
    <location>
        <begin position="87"/>
        <end position="308"/>
    </location>
</feature>
<dbReference type="Gene3D" id="1.20.120.30">
    <property type="entry name" value="Aspartate receptor, ligand-binding domain"/>
    <property type="match status" value="1"/>
</dbReference>
<name>A0ABN1J6Y7_9CLOT</name>
<evidence type="ECO:0000313" key="5">
    <source>
        <dbReference type="EMBL" id="GAA0730507.1"/>
    </source>
</evidence>
<evidence type="ECO:0000313" key="6">
    <source>
        <dbReference type="Proteomes" id="UP001500339"/>
    </source>
</evidence>
<dbReference type="PANTHER" id="PTHR32089:SF112">
    <property type="entry name" value="LYSOZYME-LIKE PROTEIN-RELATED"/>
    <property type="match status" value="1"/>
</dbReference>
<evidence type="ECO:0000256" key="1">
    <source>
        <dbReference type="ARBA" id="ARBA00023224"/>
    </source>
</evidence>
<dbReference type="EMBL" id="BAAACF010000012">
    <property type="protein sequence ID" value="GAA0730507.1"/>
    <property type="molecule type" value="Genomic_DNA"/>
</dbReference>
<dbReference type="PANTHER" id="PTHR32089">
    <property type="entry name" value="METHYL-ACCEPTING CHEMOTAXIS PROTEIN MCPB"/>
    <property type="match status" value="1"/>
</dbReference>
<evidence type="ECO:0000259" key="4">
    <source>
        <dbReference type="PROSITE" id="PS50111"/>
    </source>
</evidence>
<dbReference type="CDD" id="cd11386">
    <property type="entry name" value="MCP_signal"/>
    <property type="match status" value="1"/>
</dbReference>
<reference evidence="5 6" key="1">
    <citation type="journal article" date="2019" name="Int. J. Syst. Evol. Microbiol.">
        <title>The Global Catalogue of Microorganisms (GCM) 10K type strain sequencing project: providing services to taxonomists for standard genome sequencing and annotation.</title>
        <authorList>
            <consortium name="The Broad Institute Genomics Platform"/>
            <consortium name="The Broad Institute Genome Sequencing Center for Infectious Disease"/>
            <person name="Wu L."/>
            <person name="Ma J."/>
        </authorList>
    </citation>
    <scope>NUCLEOTIDE SEQUENCE [LARGE SCALE GENOMIC DNA]</scope>
    <source>
        <strain evidence="5 6">JCM 1405</strain>
    </source>
</reference>
<accession>A0ABN1J6Y7</accession>
<dbReference type="SMART" id="SM00283">
    <property type="entry name" value="MA"/>
    <property type="match status" value="1"/>
</dbReference>
<keyword evidence="6" id="KW-1185">Reference proteome</keyword>
<dbReference type="Proteomes" id="UP001500339">
    <property type="component" value="Unassembled WGS sequence"/>
</dbReference>
<dbReference type="Pfam" id="PF00015">
    <property type="entry name" value="MCPsignal"/>
    <property type="match status" value="1"/>
</dbReference>
<comment type="similarity">
    <text evidence="2">Belongs to the methyl-accepting chemotaxis (MCP) protein family.</text>
</comment>
<dbReference type="InterPro" id="IPR025991">
    <property type="entry name" value="Chemoreceptor_zinc-bind_dom"/>
</dbReference>